<dbReference type="HOGENOM" id="CLU_185084_0_0_9"/>
<keyword evidence="1" id="KW-0472">Membrane</keyword>
<dbReference type="EMBL" id="CP006721">
    <property type="protein sequence ID" value="AGX44741.1"/>
    <property type="molecule type" value="Genomic_DNA"/>
</dbReference>
<keyword evidence="1" id="KW-0812">Transmembrane</keyword>
<protein>
    <submittedName>
        <fullName evidence="2">Uncharacterized protein</fullName>
    </submittedName>
</protein>
<evidence type="ECO:0000313" key="2">
    <source>
        <dbReference type="EMBL" id="AGX44741.1"/>
    </source>
</evidence>
<sequence length="71" mass="8150">MSVSITILCGQANSKIGLITSVLSVISGIILSLFLSKLFELFTGRSFKEMYYRFYSFDKLNDLDNYDKKQH</sequence>
<evidence type="ECO:0000313" key="3">
    <source>
        <dbReference type="Proteomes" id="UP000017118"/>
    </source>
</evidence>
<reference evidence="2 3" key="1">
    <citation type="journal article" date="2013" name="Genome Announc.">
        <title>Complete Genome Sequence of the Solvent Producer Clostridium saccharobutylicum NCP262 (DSM 13864).</title>
        <authorList>
            <person name="Poehlein A."/>
            <person name="Hartwich K."/>
            <person name="Krabben P."/>
            <person name="Ehrenreich A."/>
            <person name="Liebl W."/>
            <person name="Durre P."/>
            <person name="Gottschalk G."/>
            <person name="Daniel R."/>
        </authorList>
    </citation>
    <scope>NUCLEOTIDE SEQUENCE [LARGE SCALE GENOMIC DNA]</scope>
    <source>
        <strain evidence="2">DSM 13864</strain>
    </source>
</reference>
<dbReference type="AlphaFoldDB" id="U5MYL4"/>
<accession>U5MYL4</accession>
<gene>
    <name evidence="2" type="ORF">CLSA_c37800</name>
</gene>
<keyword evidence="1" id="KW-1133">Transmembrane helix</keyword>
<dbReference type="Proteomes" id="UP000017118">
    <property type="component" value="Chromosome"/>
</dbReference>
<dbReference type="PATRIC" id="fig|1345695.3.peg.3767"/>
<organism evidence="2 3">
    <name type="scientific">Clostridium saccharobutylicum DSM 13864</name>
    <dbReference type="NCBI Taxonomy" id="1345695"/>
    <lineage>
        <taxon>Bacteria</taxon>
        <taxon>Bacillati</taxon>
        <taxon>Bacillota</taxon>
        <taxon>Clostridia</taxon>
        <taxon>Eubacteriales</taxon>
        <taxon>Clostridiaceae</taxon>
        <taxon>Clostridium</taxon>
    </lineage>
</organism>
<feature type="transmembrane region" description="Helical" evidence="1">
    <location>
        <begin position="16"/>
        <end position="35"/>
    </location>
</feature>
<dbReference type="KEGG" id="csb:CLSA_c37800"/>
<proteinExistence type="predicted"/>
<name>U5MYL4_CLOSA</name>
<evidence type="ECO:0000256" key="1">
    <source>
        <dbReference type="SAM" id="Phobius"/>
    </source>
</evidence>
<keyword evidence="3" id="KW-1185">Reference proteome</keyword>
<dbReference type="eggNOG" id="ENOG502ZVSS">
    <property type="taxonomic scope" value="Bacteria"/>
</dbReference>